<dbReference type="STRING" id="1227549.SAMN05444007_111148"/>
<keyword evidence="2" id="KW-0732">Signal</keyword>
<comment type="similarity">
    <text evidence="1">Belongs to the virb1 family.</text>
</comment>
<dbReference type="InterPro" id="IPR023346">
    <property type="entry name" value="Lysozyme-like_dom_sf"/>
</dbReference>
<evidence type="ECO:0000256" key="1">
    <source>
        <dbReference type="ARBA" id="ARBA00009387"/>
    </source>
</evidence>
<dbReference type="EMBL" id="FNYD01000011">
    <property type="protein sequence ID" value="SEK01323.1"/>
    <property type="molecule type" value="Genomic_DNA"/>
</dbReference>
<name>A0A1H7DHN9_9RHOB</name>
<dbReference type="InterPro" id="IPR008258">
    <property type="entry name" value="Transglycosylase_SLT_dom_1"/>
</dbReference>
<feature type="chain" id="PRO_5011451380" evidence="2">
    <location>
        <begin position="32"/>
        <end position="231"/>
    </location>
</feature>
<feature type="signal peptide" evidence="2">
    <location>
        <begin position="1"/>
        <end position="31"/>
    </location>
</feature>
<proteinExistence type="inferred from homology"/>
<dbReference type="RefSeq" id="WP_092370167.1">
    <property type="nucleotide sequence ID" value="NZ_BMGV01000011.1"/>
</dbReference>
<organism evidence="4 5">
    <name type="scientific">Cribrihabitans marinus</name>
    <dbReference type="NCBI Taxonomy" id="1227549"/>
    <lineage>
        <taxon>Bacteria</taxon>
        <taxon>Pseudomonadati</taxon>
        <taxon>Pseudomonadota</taxon>
        <taxon>Alphaproteobacteria</taxon>
        <taxon>Rhodobacterales</taxon>
        <taxon>Paracoccaceae</taxon>
        <taxon>Cribrihabitans</taxon>
    </lineage>
</organism>
<dbReference type="AlphaFoldDB" id="A0A1H7DHN9"/>
<evidence type="ECO:0000256" key="2">
    <source>
        <dbReference type="SAM" id="SignalP"/>
    </source>
</evidence>
<gene>
    <name evidence="4" type="ORF">SAMN05444007_111148</name>
</gene>
<keyword evidence="5" id="KW-1185">Reference proteome</keyword>
<sequence>MPLTPTPRQCAKLATLILVFAGLIPGPQAVARPNSVVAACDRAAIRAAGRHGIPDDVMLSITRVETGRSAGGEVRPWPWTVNMEGKGHWFETEQAAQAFVFARFKAGARSFDIGCFQINYRWHGSGFRSIEEMFDPERNADYAAVFLRELHAEFGDWTRAAGAYHSRTERHAAVYERKFDDMRRTVARSTTDDTPAVTQRRVRTTPLTTGQTRLGSLVPVGSSGIALIGLN</sequence>
<evidence type="ECO:0000259" key="3">
    <source>
        <dbReference type="Pfam" id="PF01464"/>
    </source>
</evidence>
<evidence type="ECO:0000313" key="4">
    <source>
        <dbReference type="EMBL" id="SEK01323.1"/>
    </source>
</evidence>
<dbReference type="Gene3D" id="1.10.530.10">
    <property type="match status" value="1"/>
</dbReference>
<dbReference type="OrthoDB" id="5945995at2"/>
<dbReference type="Proteomes" id="UP000199379">
    <property type="component" value="Unassembled WGS sequence"/>
</dbReference>
<reference evidence="4 5" key="1">
    <citation type="submission" date="2016-10" db="EMBL/GenBank/DDBJ databases">
        <authorList>
            <person name="de Groot N.N."/>
        </authorList>
    </citation>
    <scope>NUCLEOTIDE SEQUENCE [LARGE SCALE GENOMIC DNA]</scope>
    <source>
        <strain evidence="4 5">DSM 29340</strain>
    </source>
</reference>
<accession>A0A1H7DHN9</accession>
<dbReference type="Pfam" id="PF01464">
    <property type="entry name" value="SLT"/>
    <property type="match status" value="1"/>
</dbReference>
<evidence type="ECO:0000313" key="5">
    <source>
        <dbReference type="Proteomes" id="UP000199379"/>
    </source>
</evidence>
<dbReference type="SUPFAM" id="SSF53955">
    <property type="entry name" value="Lysozyme-like"/>
    <property type="match status" value="1"/>
</dbReference>
<protein>
    <submittedName>
        <fullName evidence="4">Transglycosylase SLT domain-containing protein</fullName>
    </submittedName>
</protein>
<feature type="domain" description="Transglycosylase SLT" evidence="3">
    <location>
        <begin position="108"/>
        <end position="172"/>
    </location>
</feature>